<accession>A0A8E0RLA4</accession>
<name>A0A8E0RLA4_9TREM</name>
<feature type="chain" id="PRO_5034584593" evidence="1">
    <location>
        <begin position="18"/>
        <end position="122"/>
    </location>
</feature>
<evidence type="ECO:0000313" key="2">
    <source>
        <dbReference type="EMBL" id="KAA0186375.1"/>
    </source>
</evidence>
<gene>
    <name evidence="2" type="ORF">FBUS_01874</name>
</gene>
<comment type="caution">
    <text evidence="2">The sequence shown here is derived from an EMBL/GenBank/DDBJ whole genome shotgun (WGS) entry which is preliminary data.</text>
</comment>
<proteinExistence type="predicted"/>
<dbReference type="OrthoDB" id="10391529at2759"/>
<keyword evidence="3" id="KW-1185">Reference proteome</keyword>
<dbReference type="Gene3D" id="2.60.470.10">
    <property type="entry name" value="Acid-sensing ion channels like domains"/>
    <property type="match status" value="1"/>
</dbReference>
<organism evidence="2 3">
    <name type="scientific">Fasciolopsis buskii</name>
    <dbReference type="NCBI Taxonomy" id="27845"/>
    <lineage>
        <taxon>Eukaryota</taxon>
        <taxon>Metazoa</taxon>
        <taxon>Spiralia</taxon>
        <taxon>Lophotrochozoa</taxon>
        <taxon>Platyhelminthes</taxon>
        <taxon>Trematoda</taxon>
        <taxon>Digenea</taxon>
        <taxon>Plagiorchiida</taxon>
        <taxon>Echinostomata</taxon>
        <taxon>Echinostomatoidea</taxon>
        <taxon>Fasciolidae</taxon>
        <taxon>Fasciolopsis</taxon>
    </lineage>
</organism>
<evidence type="ECO:0000256" key="1">
    <source>
        <dbReference type="SAM" id="SignalP"/>
    </source>
</evidence>
<feature type="non-terminal residue" evidence="2">
    <location>
        <position position="1"/>
    </location>
</feature>
<sequence length="122" mass="13450">NFAVLLLGSFRLCVSSGSSLFATQNGSGLYDFVMQKRQAELGAQIREAAPNFDSTFISVDLLAHTGHRIEEMLKNCQSGDRLYKPRNFSSVLTPYGLCHLLSLDSSGKTKMPPGFRYVVTRA</sequence>
<dbReference type="Proteomes" id="UP000728185">
    <property type="component" value="Unassembled WGS sequence"/>
</dbReference>
<keyword evidence="1" id="KW-0732">Signal</keyword>
<protein>
    <submittedName>
        <fullName evidence="2">Uncharacterized protein</fullName>
    </submittedName>
</protein>
<dbReference type="EMBL" id="LUCM01009796">
    <property type="protein sequence ID" value="KAA0186375.1"/>
    <property type="molecule type" value="Genomic_DNA"/>
</dbReference>
<dbReference type="AlphaFoldDB" id="A0A8E0RLA4"/>
<reference evidence="2" key="1">
    <citation type="submission" date="2019-05" db="EMBL/GenBank/DDBJ databases">
        <title>Annotation for the trematode Fasciolopsis buski.</title>
        <authorList>
            <person name="Choi Y.-J."/>
        </authorList>
    </citation>
    <scope>NUCLEOTIDE SEQUENCE</scope>
    <source>
        <strain evidence="2">HT</strain>
        <tissue evidence="2">Whole worm</tissue>
    </source>
</reference>
<feature type="signal peptide" evidence="1">
    <location>
        <begin position="1"/>
        <end position="17"/>
    </location>
</feature>
<evidence type="ECO:0000313" key="3">
    <source>
        <dbReference type="Proteomes" id="UP000728185"/>
    </source>
</evidence>